<feature type="compositionally biased region" description="Basic residues" evidence="1">
    <location>
        <begin position="294"/>
        <end position="303"/>
    </location>
</feature>
<protein>
    <recommendedName>
        <fullName evidence="4">L1 transposable element RRM domain-containing protein</fullName>
    </recommendedName>
</protein>
<reference evidence="2" key="1">
    <citation type="submission" date="2022-03" db="EMBL/GenBank/DDBJ databases">
        <authorList>
            <person name="Alioto T."/>
            <person name="Alioto T."/>
            <person name="Gomez Garrido J."/>
        </authorList>
    </citation>
    <scope>NUCLEOTIDE SEQUENCE</scope>
</reference>
<evidence type="ECO:0000313" key="3">
    <source>
        <dbReference type="Proteomes" id="UP001295444"/>
    </source>
</evidence>
<dbReference type="InterPro" id="IPR004244">
    <property type="entry name" value="Transposase_22"/>
</dbReference>
<keyword evidence="3" id="KW-1185">Reference proteome</keyword>
<dbReference type="EMBL" id="OW240917">
    <property type="protein sequence ID" value="CAH2299447.1"/>
    <property type="molecule type" value="Genomic_DNA"/>
</dbReference>
<dbReference type="AlphaFoldDB" id="A0AAD1SDM2"/>
<organism evidence="2 3">
    <name type="scientific">Pelobates cultripes</name>
    <name type="common">Western spadefoot toad</name>
    <dbReference type="NCBI Taxonomy" id="61616"/>
    <lineage>
        <taxon>Eukaryota</taxon>
        <taxon>Metazoa</taxon>
        <taxon>Chordata</taxon>
        <taxon>Craniata</taxon>
        <taxon>Vertebrata</taxon>
        <taxon>Euteleostomi</taxon>
        <taxon>Amphibia</taxon>
        <taxon>Batrachia</taxon>
        <taxon>Anura</taxon>
        <taxon>Pelobatoidea</taxon>
        <taxon>Pelobatidae</taxon>
        <taxon>Pelobates</taxon>
    </lineage>
</organism>
<name>A0AAD1SDM2_PELCU</name>
<feature type="region of interest" description="Disordered" evidence="1">
    <location>
        <begin position="266"/>
        <end position="323"/>
    </location>
</feature>
<sequence>MDGFIRSQRDPEDDADAMLSSPASTAGTEMSALDRIGEELRTIAASMATKGDMLTHTTAIQDALHAKIAGIRTDVGAQADCIQTLEAAMETQAARNVTMEAALAKQGELLLTMRRSVEDLDNRGRRCNIQVKGVPETDGEENAEELLSGLFRAILQQEAPPCFKFDRAHRAMRPRTLEEGPRDLICCLHSYQLKEAIMRKARGRPTWPYMGTQVALYQDLSPLMLDARRALLPVTTLLRDRGIQYKWGFPFALMIQSQEGWTAACHPDEIPGLLEGPPTPVPDWIRDSMSQRPRPQRMPRRRRGEAPQGSPPRRRPDRGGLAA</sequence>
<evidence type="ECO:0000313" key="2">
    <source>
        <dbReference type="EMBL" id="CAH2299447.1"/>
    </source>
</evidence>
<dbReference type="Gene3D" id="3.30.70.1820">
    <property type="entry name" value="L1 transposable element, RRM domain"/>
    <property type="match status" value="1"/>
</dbReference>
<proteinExistence type="predicted"/>
<accession>A0AAD1SDM2</accession>
<evidence type="ECO:0000256" key="1">
    <source>
        <dbReference type="SAM" id="MobiDB-lite"/>
    </source>
</evidence>
<dbReference type="Proteomes" id="UP001295444">
    <property type="component" value="Chromosome 06"/>
</dbReference>
<dbReference type="PANTHER" id="PTHR11505">
    <property type="entry name" value="L1 TRANSPOSABLE ELEMENT-RELATED"/>
    <property type="match status" value="1"/>
</dbReference>
<evidence type="ECO:0008006" key="4">
    <source>
        <dbReference type="Google" id="ProtNLM"/>
    </source>
</evidence>
<feature type="region of interest" description="Disordered" evidence="1">
    <location>
        <begin position="1"/>
        <end position="31"/>
    </location>
</feature>
<gene>
    <name evidence="2" type="ORF">PECUL_23A033927</name>
</gene>